<proteinExistence type="predicted"/>
<gene>
    <name evidence="2" type="ORF">DFH08DRAFT_966535</name>
</gene>
<feature type="region of interest" description="Disordered" evidence="1">
    <location>
        <begin position="94"/>
        <end position="120"/>
    </location>
</feature>
<protein>
    <submittedName>
        <fullName evidence="2">Uncharacterized protein</fullName>
    </submittedName>
</protein>
<dbReference type="EMBL" id="JARIHO010000035">
    <property type="protein sequence ID" value="KAJ7331550.1"/>
    <property type="molecule type" value="Genomic_DNA"/>
</dbReference>
<dbReference type="AlphaFoldDB" id="A0AAD6ZPU2"/>
<keyword evidence="3" id="KW-1185">Reference proteome</keyword>
<organism evidence="2 3">
    <name type="scientific">Mycena albidolilacea</name>
    <dbReference type="NCBI Taxonomy" id="1033008"/>
    <lineage>
        <taxon>Eukaryota</taxon>
        <taxon>Fungi</taxon>
        <taxon>Dikarya</taxon>
        <taxon>Basidiomycota</taxon>
        <taxon>Agaricomycotina</taxon>
        <taxon>Agaricomycetes</taxon>
        <taxon>Agaricomycetidae</taxon>
        <taxon>Agaricales</taxon>
        <taxon>Marasmiineae</taxon>
        <taxon>Mycenaceae</taxon>
        <taxon>Mycena</taxon>
    </lineage>
</organism>
<reference evidence="2" key="1">
    <citation type="submission" date="2023-03" db="EMBL/GenBank/DDBJ databases">
        <title>Massive genome expansion in bonnet fungi (Mycena s.s.) driven by repeated elements and novel gene families across ecological guilds.</title>
        <authorList>
            <consortium name="Lawrence Berkeley National Laboratory"/>
            <person name="Harder C.B."/>
            <person name="Miyauchi S."/>
            <person name="Viragh M."/>
            <person name="Kuo A."/>
            <person name="Thoen E."/>
            <person name="Andreopoulos B."/>
            <person name="Lu D."/>
            <person name="Skrede I."/>
            <person name="Drula E."/>
            <person name="Henrissat B."/>
            <person name="Morin E."/>
            <person name="Kohler A."/>
            <person name="Barry K."/>
            <person name="LaButti K."/>
            <person name="Morin E."/>
            <person name="Salamov A."/>
            <person name="Lipzen A."/>
            <person name="Mereny Z."/>
            <person name="Hegedus B."/>
            <person name="Baldrian P."/>
            <person name="Stursova M."/>
            <person name="Weitz H."/>
            <person name="Taylor A."/>
            <person name="Grigoriev I.V."/>
            <person name="Nagy L.G."/>
            <person name="Martin F."/>
            <person name="Kauserud H."/>
        </authorList>
    </citation>
    <scope>NUCLEOTIDE SEQUENCE</scope>
    <source>
        <strain evidence="2">CBHHK002</strain>
    </source>
</reference>
<dbReference type="Proteomes" id="UP001218218">
    <property type="component" value="Unassembled WGS sequence"/>
</dbReference>
<evidence type="ECO:0000313" key="3">
    <source>
        <dbReference type="Proteomes" id="UP001218218"/>
    </source>
</evidence>
<evidence type="ECO:0000256" key="1">
    <source>
        <dbReference type="SAM" id="MobiDB-lite"/>
    </source>
</evidence>
<name>A0AAD6ZPU2_9AGAR</name>
<comment type="caution">
    <text evidence="2">The sequence shown here is derived from an EMBL/GenBank/DDBJ whole genome shotgun (WGS) entry which is preliminary data.</text>
</comment>
<accession>A0AAD6ZPU2</accession>
<sequence>MRFTPPPAPALHLLVPRHPEISFIACRLPSASMHAFPRLFVRLSLDNRPTPYTGWLCPSPVTPPLPSTFVFAVRALDPRRLPVHCASHVYSIPSPTPPQPSHCLPAARRPPPDPSPHAHSMPATHVFAAHSIPTIHALDSRCSHTCSCTRFTPLPALAPILPPDLLAYIPDQLAALLFPTRYETITSRCCWCTTVACHFSVGGTHAATSATLRVPCNWGSGLLLCPFAPLLRRIGAASSAGERLLSRFTAGVLCFVVGQGGVAPAQKWRCKRRPASPQLGAMAETHDA</sequence>
<evidence type="ECO:0000313" key="2">
    <source>
        <dbReference type="EMBL" id="KAJ7331550.1"/>
    </source>
</evidence>